<gene>
    <name evidence="2" type="ORF">E5Q53_06065</name>
</gene>
<proteinExistence type="predicted"/>
<accession>A0AAE6JSC0</accession>
<dbReference type="Proteomes" id="UP000323974">
    <property type="component" value="Chromosome"/>
</dbReference>
<protein>
    <submittedName>
        <fullName evidence="2">Glycine zipper 2TM domain-containing protein</fullName>
    </submittedName>
</protein>
<organism evidence="2 3">
    <name type="scientific">Haemophilus parahaemolyticus</name>
    <dbReference type="NCBI Taxonomy" id="735"/>
    <lineage>
        <taxon>Bacteria</taxon>
        <taxon>Pseudomonadati</taxon>
        <taxon>Pseudomonadota</taxon>
        <taxon>Gammaproteobacteria</taxon>
        <taxon>Pasteurellales</taxon>
        <taxon>Pasteurellaceae</taxon>
        <taxon>Haemophilus</taxon>
    </lineage>
</organism>
<dbReference type="InterPro" id="IPR008816">
    <property type="entry name" value="Gly_zipper_2TM_dom"/>
</dbReference>
<name>A0AAE6JSC0_HAEPH</name>
<dbReference type="KEGG" id="hpaa:E5Q53_06065"/>
<evidence type="ECO:0000313" key="2">
    <source>
        <dbReference type="EMBL" id="QEN11037.1"/>
    </source>
</evidence>
<dbReference type="EMBL" id="CP038817">
    <property type="protein sequence ID" value="QEN11037.1"/>
    <property type="molecule type" value="Genomic_DNA"/>
</dbReference>
<evidence type="ECO:0000259" key="1">
    <source>
        <dbReference type="Pfam" id="PF05433"/>
    </source>
</evidence>
<sequence length="65" mass="6340">MKYVSKIFVLGLVMGVVACGSMDKRQRNTAIGAAIGGVAGNMIGNSTGATLGGAALGGVIGSQIK</sequence>
<dbReference type="Pfam" id="PF05433">
    <property type="entry name" value="Rick_17kDa_Anti"/>
    <property type="match status" value="1"/>
</dbReference>
<evidence type="ECO:0000313" key="3">
    <source>
        <dbReference type="Proteomes" id="UP000323974"/>
    </source>
</evidence>
<feature type="domain" description="Glycine zipper 2TM" evidence="1">
    <location>
        <begin position="29"/>
        <end position="64"/>
    </location>
</feature>
<dbReference type="GO" id="GO:0019867">
    <property type="term" value="C:outer membrane"/>
    <property type="evidence" value="ECO:0007669"/>
    <property type="project" value="InterPro"/>
</dbReference>
<dbReference type="AlphaFoldDB" id="A0AAE6JSC0"/>
<reference evidence="2 3" key="1">
    <citation type="submission" date="2019-04" db="EMBL/GenBank/DDBJ databases">
        <title>Complete Genome and Methylome Analysis of Haemophilus haemolyticus NEB129.</title>
        <authorList>
            <person name="Fomenkov A."/>
            <person name="Roberts R.J."/>
            <person name="Anton B.P."/>
            <person name="Vincze T."/>
        </authorList>
    </citation>
    <scope>NUCLEOTIDE SEQUENCE [LARGE SCALE GENOMIC DNA]</scope>
    <source>
        <strain evidence="2 3">NEB129</strain>
    </source>
</reference>
<dbReference type="PROSITE" id="PS51257">
    <property type="entry name" value="PROKAR_LIPOPROTEIN"/>
    <property type="match status" value="1"/>
</dbReference>